<proteinExistence type="predicted"/>
<dbReference type="EMBL" id="SHKN01000001">
    <property type="protein sequence ID" value="RZT96001.1"/>
    <property type="molecule type" value="Genomic_DNA"/>
</dbReference>
<keyword evidence="2" id="KW-1185">Reference proteome</keyword>
<sequence>MLEFIDLQYDALCSINNSSHDQEIKQEINRHYNNQDIIKIPTDQFSDFIKSFLSQFNNFIYWSY</sequence>
<evidence type="ECO:0000313" key="1">
    <source>
        <dbReference type="EMBL" id="RZT96001.1"/>
    </source>
</evidence>
<organism evidence="1 2">
    <name type="scientific">Ancylomarina subtilis</name>
    <dbReference type="NCBI Taxonomy" id="1639035"/>
    <lineage>
        <taxon>Bacteria</taxon>
        <taxon>Pseudomonadati</taxon>
        <taxon>Bacteroidota</taxon>
        <taxon>Bacteroidia</taxon>
        <taxon>Marinilabiliales</taxon>
        <taxon>Marinifilaceae</taxon>
        <taxon>Ancylomarina</taxon>
    </lineage>
</organism>
<evidence type="ECO:0000313" key="2">
    <source>
        <dbReference type="Proteomes" id="UP000293562"/>
    </source>
</evidence>
<gene>
    <name evidence="1" type="ORF">EV201_0630</name>
</gene>
<dbReference type="RefSeq" id="WP_130305916.1">
    <property type="nucleotide sequence ID" value="NZ_SHKN01000001.1"/>
</dbReference>
<dbReference type="Proteomes" id="UP000293562">
    <property type="component" value="Unassembled WGS sequence"/>
</dbReference>
<reference evidence="1 2" key="1">
    <citation type="submission" date="2019-02" db="EMBL/GenBank/DDBJ databases">
        <title>Genomic Encyclopedia of Type Strains, Phase IV (KMG-IV): sequencing the most valuable type-strain genomes for metagenomic binning, comparative biology and taxonomic classification.</title>
        <authorList>
            <person name="Goeker M."/>
        </authorList>
    </citation>
    <scope>NUCLEOTIDE SEQUENCE [LARGE SCALE GENOMIC DNA]</scope>
    <source>
        <strain evidence="1 2">DSM 28825</strain>
    </source>
</reference>
<accession>A0A4Q7VIM3</accession>
<name>A0A4Q7VIM3_9BACT</name>
<protein>
    <submittedName>
        <fullName evidence="1">Uncharacterized protein</fullName>
    </submittedName>
</protein>
<dbReference type="AlphaFoldDB" id="A0A4Q7VIM3"/>
<comment type="caution">
    <text evidence="1">The sequence shown here is derived from an EMBL/GenBank/DDBJ whole genome shotgun (WGS) entry which is preliminary data.</text>
</comment>